<dbReference type="AlphaFoldDB" id="A0A4Y2DZ46"/>
<proteinExistence type="predicted"/>
<comment type="caution">
    <text evidence="2">The sequence shown here is derived from an EMBL/GenBank/DDBJ whole genome shotgun (WGS) entry which is preliminary data.</text>
</comment>
<dbReference type="Proteomes" id="UP000499080">
    <property type="component" value="Unassembled WGS sequence"/>
</dbReference>
<name>A0A4Y2DZ46_ARAVE</name>
<dbReference type="InterPro" id="IPR000210">
    <property type="entry name" value="BTB/POZ_dom"/>
</dbReference>
<dbReference type="Pfam" id="PF00651">
    <property type="entry name" value="BTB"/>
    <property type="match status" value="1"/>
</dbReference>
<gene>
    <name evidence="2" type="ORF">AVEN_250730_1</name>
</gene>
<accession>A0A4Y2DZ46</accession>
<evidence type="ECO:0000259" key="1">
    <source>
        <dbReference type="Pfam" id="PF00651"/>
    </source>
</evidence>
<dbReference type="Gene3D" id="1.25.40.420">
    <property type="match status" value="1"/>
</dbReference>
<evidence type="ECO:0000313" key="3">
    <source>
        <dbReference type="Proteomes" id="UP000499080"/>
    </source>
</evidence>
<dbReference type="InterPro" id="IPR011333">
    <property type="entry name" value="SKP1/BTB/POZ_sf"/>
</dbReference>
<dbReference type="SUPFAM" id="SSF54695">
    <property type="entry name" value="POZ domain"/>
    <property type="match status" value="1"/>
</dbReference>
<dbReference type="Gene3D" id="3.30.710.10">
    <property type="entry name" value="Potassium Channel Kv1.1, Chain A"/>
    <property type="match status" value="1"/>
</dbReference>
<dbReference type="PANTHER" id="PTHR24413">
    <property type="entry name" value="SPECKLE-TYPE POZ PROTEIN"/>
    <property type="match status" value="1"/>
</dbReference>
<protein>
    <recommendedName>
        <fullName evidence="1">BTB domain-containing protein</fullName>
    </recommendedName>
</protein>
<feature type="domain" description="BTB" evidence="1">
    <location>
        <begin position="7"/>
        <end position="60"/>
    </location>
</feature>
<evidence type="ECO:0000313" key="2">
    <source>
        <dbReference type="EMBL" id="GBM21627.1"/>
    </source>
</evidence>
<dbReference type="EMBL" id="BGPR01000464">
    <property type="protein sequence ID" value="GBM21627.1"/>
    <property type="molecule type" value="Genomic_DNA"/>
</dbReference>
<organism evidence="2 3">
    <name type="scientific">Araneus ventricosus</name>
    <name type="common">Orbweaver spider</name>
    <name type="synonym">Epeira ventricosa</name>
    <dbReference type="NCBI Taxonomy" id="182803"/>
    <lineage>
        <taxon>Eukaryota</taxon>
        <taxon>Metazoa</taxon>
        <taxon>Ecdysozoa</taxon>
        <taxon>Arthropoda</taxon>
        <taxon>Chelicerata</taxon>
        <taxon>Arachnida</taxon>
        <taxon>Araneae</taxon>
        <taxon>Araneomorphae</taxon>
        <taxon>Entelegynae</taxon>
        <taxon>Araneoidea</taxon>
        <taxon>Araneidae</taxon>
        <taxon>Araneus</taxon>
    </lineage>
</organism>
<reference evidence="2 3" key="1">
    <citation type="journal article" date="2019" name="Sci. Rep.">
        <title>Orb-weaving spider Araneus ventricosus genome elucidates the spidroin gene catalogue.</title>
        <authorList>
            <person name="Kono N."/>
            <person name="Nakamura H."/>
            <person name="Ohtoshi R."/>
            <person name="Moran D.A.P."/>
            <person name="Shinohara A."/>
            <person name="Yoshida Y."/>
            <person name="Fujiwara M."/>
            <person name="Mori M."/>
            <person name="Tomita M."/>
            <person name="Arakawa K."/>
        </authorList>
    </citation>
    <scope>NUCLEOTIDE SEQUENCE [LARGE SCALE GENOMIC DNA]</scope>
</reference>
<dbReference type="OrthoDB" id="6434910at2759"/>
<sequence>MEKLGRPEFTADGLEQLLLFLYTDKLENLQWESAIKLYYAGDKYVIEKLKVICASFLVDKITPSSAIELLLLADAHNDSDFKMAVEDFILKHEEQVFGSEEWEKLIEVNSQLVSKTMLLKYKKNEAHKIIS</sequence>
<keyword evidence="3" id="KW-1185">Reference proteome</keyword>